<dbReference type="Pfam" id="PF01751">
    <property type="entry name" value="Toprim"/>
    <property type="match status" value="1"/>
</dbReference>
<dbReference type="PANTHER" id="PTHR42785:SF1">
    <property type="entry name" value="DNA TOPOISOMERASE"/>
    <property type="match status" value="1"/>
</dbReference>
<evidence type="ECO:0000259" key="1">
    <source>
        <dbReference type="PROSITE" id="PS50880"/>
    </source>
</evidence>
<dbReference type="PANTHER" id="PTHR42785">
    <property type="entry name" value="DNA TOPOISOMERASE, TYPE IA, CORE"/>
    <property type="match status" value="1"/>
</dbReference>
<gene>
    <name evidence="2" type="ORF">S01H1_24742</name>
</gene>
<evidence type="ECO:0000313" key="2">
    <source>
        <dbReference type="EMBL" id="GAF97889.1"/>
    </source>
</evidence>
<dbReference type="GO" id="GO:0006265">
    <property type="term" value="P:DNA topological change"/>
    <property type="evidence" value="ECO:0007669"/>
    <property type="project" value="InterPro"/>
</dbReference>
<dbReference type="AlphaFoldDB" id="X0TX98"/>
<sequence length="67" mass="7465">MGHVKDLPKSKLNVDVEKDFEPNYEVIPGKEKVISKLKKKLPQNDTDVLLALDPDREGEAIAAHVAE</sequence>
<dbReference type="GO" id="GO:0003917">
    <property type="term" value="F:DNA topoisomerase type I (single strand cut, ATP-independent) activity"/>
    <property type="evidence" value="ECO:0007669"/>
    <property type="project" value="InterPro"/>
</dbReference>
<name>X0TX98_9ZZZZ</name>
<comment type="caution">
    <text evidence="2">The sequence shown here is derived from an EMBL/GenBank/DDBJ whole genome shotgun (WGS) entry which is preliminary data.</text>
</comment>
<dbReference type="InterPro" id="IPR000380">
    <property type="entry name" value="Topo_IA"/>
</dbReference>
<protein>
    <recommendedName>
        <fullName evidence="1">Toprim domain-containing protein</fullName>
    </recommendedName>
</protein>
<dbReference type="GO" id="GO:0003677">
    <property type="term" value="F:DNA binding"/>
    <property type="evidence" value="ECO:0007669"/>
    <property type="project" value="InterPro"/>
</dbReference>
<dbReference type="InterPro" id="IPR023405">
    <property type="entry name" value="Topo_IA_core_domain"/>
</dbReference>
<dbReference type="SUPFAM" id="SSF56712">
    <property type="entry name" value="Prokaryotic type I DNA topoisomerase"/>
    <property type="match status" value="1"/>
</dbReference>
<organism evidence="2">
    <name type="scientific">marine sediment metagenome</name>
    <dbReference type="NCBI Taxonomy" id="412755"/>
    <lineage>
        <taxon>unclassified sequences</taxon>
        <taxon>metagenomes</taxon>
        <taxon>ecological metagenomes</taxon>
    </lineage>
</organism>
<dbReference type="EMBL" id="BARS01014896">
    <property type="protein sequence ID" value="GAF97889.1"/>
    <property type="molecule type" value="Genomic_DNA"/>
</dbReference>
<accession>X0TX98</accession>
<dbReference type="PROSITE" id="PS50880">
    <property type="entry name" value="TOPRIM"/>
    <property type="match status" value="1"/>
</dbReference>
<proteinExistence type="predicted"/>
<feature type="domain" description="Toprim" evidence="1">
    <location>
        <begin position="1"/>
        <end position="67"/>
    </location>
</feature>
<reference evidence="2" key="1">
    <citation type="journal article" date="2014" name="Front. Microbiol.">
        <title>High frequency of phylogenetically diverse reductive dehalogenase-homologous genes in deep subseafloor sedimentary metagenomes.</title>
        <authorList>
            <person name="Kawai M."/>
            <person name="Futagami T."/>
            <person name="Toyoda A."/>
            <person name="Takaki Y."/>
            <person name="Nishi S."/>
            <person name="Hori S."/>
            <person name="Arai W."/>
            <person name="Tsubouchi T."/>
            <person name="Morono Y."/>
            <person name="Uchiyama I."/>
            <person name="Ito T."/>
            <person name="Fujiyama A."/>
            <person name="Inagaki F."/>
            <person name="Takami H."/>
        </authorList>
    </citation>
    <scope>NUCLEOTIDE SEQUENCE</scope>
    <source>
        <strain evidence="2">Expedition CK06-06</strain>
    </source>
</reference>
<feature type="non-terminal residue" evidence="2">
    <location>
        <position position="67"/>
    </location>
</feature>
<dbReference type="Gene3D" id="3.40.50.140">
    <property type="match status" value="1"/>
</dbReference>
<dbReference type="InterPro" id="IPR006171">
    <property type="entry name" value="TOPRIM_dom"/>
</dbReference>